<feature type="domain" description="Phospholipid/glycerol acyltransferase" evidence="4">
    <location>
        <begin position="51"/>
        <end position="178"/>
    </location>
</feature>
<evidence type="ECO:0000313" key="6">
    <source>
        <dbReference type="Proteomes" id="UP000176700"/>
    </source>
</evidence>
<dbReference type="PANTHER" id="PTHR10434">
    <property type="entry name" value="1-ACYL-SN-GLYCEROL-3-PHOSPHATE ACYLTRANSFERASE"/>
    <property type="match status" value="1"/>
</dbReference>
<keyword evidence="2" id="KW-0012">Acyltransferase</keyword>
<evidence type="ECO:0000313" key="5">
    <source>
        <dbReference type="EMBL" id="OGZ42950.1"/>
    </source>
</evidence>
<dbReference type="SMART" id="SM00563">
    <property type="entry name" value="PlsC"/>
    <property type="match status" value="1"/>
</dbReference>
<keyword evidence="1" id="KW-0808">Transferase</keyword>
<comment type="caution">
    <text evidence="5">The sequence shown here is derived from an EMBL/GenBank/DDBJ whole genome shotgun (WGS) entry which is preliminary data.</text>
</comment>
<organism evidence="5 6">
    <name type="scientific">Candidatus Ryanbacteria bacterium RIFCSPHIGHO2_01_45_13</name>
    <dbReference type="NCBI Taxonomy" id="1802112"/>
    <lineage>
        <taxon>Bacteria</taxon>
        <taxon>Candidatus Ryaniibacteriota</taxon>
    </lineage>
</organism>
<protein>
    <recommendedName>
        <fullName evidence="4">Phospholipid/glycerol acyltransferase domain-containing protein</fullName>
    </recommendedName>
</protein>
<dbReference type="GO" id="GO:0003841">
    <property type="term" value="F:1-acylglycerol-3-phosphate O-acyltransferase activity"/>
    <property type="evidence" value="ECO:0007669"/>
    <property type="project" value="TreeGrafter"/>
</dbReference>
<dbReference type="AlphaFoldDB" id="A0A1G2FZC7"/>
<dbReference type="CDD" id="cd07989">
    <property type="entry name" value="LPLAT_AGPAT-like"/>
    <property type="match status" value="1"/>
</dbReference>
<proteinExistence type="predicted"/>
<keyword evidence="3" id="KW-0472">Membrane</keyword>
<keyword evidence="3" id="KW-1133">Transmembrane helix</keyword>
<feature type="transmembrane region" description="Helical" evidence="3">
    <location>
        <begin position="96"/>
        <end position="113"/>
    </location>
</feature>
<name>A0A1G2FZC7_9BACT</name>
<accession>A0A1G2FZC7</accession>
<evidence type="ECO:0000256" key="1">
    <source>
        <dbReference type="ARBA" id="ARBA00022679"/>
    </source>
</evidence>
<dbReference type="Pfam" id="PF01553">
    <property type="entry name" value="Acyltransferase"/>
    <property type="match status" value="1"/>
</dbReference>
<keyword evidence="3" id="KW-0812">Transmembrane</keyword>
<evidence type="ECO:0000256" key="3">
    <source>
        <dbReference type="SAM" id="Phobius"/>
    </source>
</evidence>
<dbReference type="EMBL" id="MHNI01000012">
    <property type="protein sequence ID" value="OGZ42950.1"/>
    <property type="molecule type" value="Genomic_DNA"/>
</dbReference>
<sequence length="227" mass="26413">MALLSYKFFRNFLAVVAFYLSYILLRPFFKIIFSVKVTFPENFREKIQFPVIFVTNHKTHFDPWIFAAMMPFVYLRGIVPIRYMATTRFKHFFMKFLYRIGVIKTIYFIYNVLTITDKETIEEKLTPYIKALQSNQTVMLFPEGGLFRHDAVGEFKRGAVYLHAMSGMPILPASIRFSGNGLRKKCHVHFGNPLMIPINLKSGGDAVQADALKHLREIIVGLYEYAE</sequence>
<dbReference type="InterPro" id="IPR002123">
    <property type="entry name" value="Plipid/glycerol_acylTrfase"/>
</dbReference>
<feature type="transmembrane region" description="Helical" evidence="3">
    <location>
        <begin position="12"/>
        <end position="33"/>
    </location>
</feature>
<feature type="transmembrane region" description="Helical" evidence="3">
    <location>
        <begin position="64"/>
        <end position="84"/>
    </location>
</feature>
<dbReference type="GO" id="GO:0006654">
    <property type="term" value="P:phosphatidic acid biosynthetic process"/>
    <property type="evidence" value="ECO:0007669"/>
    <property type="project" value="TreeGrafter"/>
</dbReference>
<dbReference type="PANTHER" id="PTHR10434:SF11">
    <property type="entry name" value="1-ACYL-SN-GLYCEROL-3-PHOSPHATE ACYLTRANSFERASE"/>
    <property type="match status" value="1"/>
</dbReference>
<dbReference type="Proteomes" id="UP000176700">
    <property type="component" value="Unassembled WGS sequence"/>
</dbReference>
<evidence type="ECO:0000256" key="2">
    <source>
        <dbReference type="ARBA" id="ARBA00023315"/>
    </source>
</evidence>
<reference evidence="5 6" key="1">
    <citation type="journal article" date="2016" name="Nat. Commun.">
        <title>Thousands of microbial genomes shed light on interconnected biogeochemical processes in an aquifer system.</title>
        <authorList>
            <person name="Anantharaman K."/>
            <person name="Brown C.T."/>
            <person name="Hug L.A."/>
            <person name="Sharon I."/>
            <person name="Castelle C.J."/>
            <person name="Probst A.J."/>
            <person name="Thomas B.C."/>
            <person name="Singh A."/>
            <person name="Wilkins M.J."/>
            <person name="Karaoz U."/>
            <person name="Brodie E.L."/>
            <person name="Williams K.H."/>
            <person name="Hubbard S.S."/>
            <person name="Banfield J.F."/>
        </authorList>
    </citation>
    <scope>NUCLEOTIDE SEQUENCE [LARGE SCALE GENOMIC DNA]</scope>
</reference>
<dbReference type="SUPFAM" id="SSF69593">
    <property type="entry name" value="Glycerol-3-phosphate (1)-acyltransferase"/>
    <property type="match status" value="1"/>
</dbReference>
<gene>
    <name evidence="5" type="ORF">A2W41_02445</name>
</gene>
<evidence type="ECO:0000259" key="4">
    <source>
        <dbReference type="SMART" id="SM00563"/>
    </source>
</evidence>